<dbReference type="InterPro" id="IPR047057">
    <property type="entry name" value="MerR_fam"/>
</dbReference>
<evidence type="ECO:0000256" key="2">
    <source>
        <dbReference type="ARBA" id="ARBA00023015"/>
    </source>
</evidence>
<dbReference type="Pfam" id="PF13411">
    <property type="entry name" value="MerR_1"/>
    <property type="match status" value="1"/>
</dbReference>
<evidence type="ECO:0000313" key="7">
    <source>
        <dbReference type="Proteomes" id="UP000248544"/>
    </source>
</evidence>
<organism evidence="6 7">
    <name type="scientific">Spongiactinospora gelatinilytica</name>
    <dbReference type="NCBI Taxonomy" id="2666298"/>
    <lineage>
        <taxon>Bacteria</taxon>
        <taxon>Bacillati</taxon>
        <taxon>Actinomycetota</taxon>
        <taxon>Actinomycetes</taxon>
        <taxon>Streptosporangiales</taxon>
        <taxon>Streptosporangiaceae</taxon>
        <taxon>Spongiactinospora</taxon>
    </lineage>
</organism>
<dbReference type="EMBL" id="POUA01000570">
    <property type="protein sequence ID" value="PZG21691.1"/>
    <property type="molecule type" value="Genomic_DNA"/>
</dbReference>
<evidence type="ECO:0000256" key="3">
    <source>
        <dbReference type="ARBA" id="ARBA00023125"/>
    </source>
</evidence>
<dbReference type="InterPro" id="IPR000551">
    <property type="entry name" value="MerR-type_HTH_dom"/>
</dbReference>
<protein>
    <submittedName>
        <fullName evidence="6">MerR family transcriptional regulator</fullName>
    </submittedName>
</protein>
<keyword evidence="2" id="KW-0805">Transcription regulation</keyword>
<reference evidence="6 7" key="1">
    <citation type="submission" date="2018-01" db="EMBL/GenBank/DDBJ databases">
        <title>Draft genome sequence of Sphaerisporangium sp. 7K107.</title>
        <authorList>
            <person name="Sahin N."/>
            <person name="Saygin H."/>
            <person name="Ay H."/>
        </authorList>
    </citation>
    <scope>NUCLEOTIDE SEQUENCE [LARGE SCALE GENOMIC DNA]</scope>
    <source>
        <strain evidence="6 7">7K107</strain>
    </source>
</reference>
<comment type="caution">
    <text evidence="6">The sequence shown here is derived from an EMBL/GenBank/DDBJ whole genome shotgun (WGS) entry which is preliminary data.</text>
</comment>
<dbReference type="GO" id="GO:0003677">
    <property type="term" value="F:DNA binding"/>
    <property type="evidence" value="ECO:0007669"/>
    <property type="project" value="UniProtKB-KW"/>
</dbReference>
<dbReference type="Proteomes" id="UP000248544">
    <property type="component" value="Unassembled WGS sequence"/>
</dbReference>
<evidence type="ECO:0000256" key="1">
    <source>
        <dbReference type="ARBA" id="ARBA00022491"/>
    </source>
</evidence>
<proteinExistence type="predicted"/>
<keyword evidence="4" id="KW-0804">Transcription</keyword>
<dbReference type="PANTHER" id="PTHR30204:SF69">
    <property type="entry name" value="MERR-FAMILY TRANSCRIPTIONAL REGULATOR"/>
    <property type="match status" value="1"/>
</dbReference>
<evidence type="ECO:0000256" key="4">
    <source>
        <dbReference type="ARBA" id="ARBA00023163"/>
    </source>
</evidence>
<dbReference type="InterPro" id="IPR009061">
    <property type="entry name" value="DNA-bd_dom_put_sf"/>
</dbReference>
<dbReference type="GO" id="GO:0003700">
    <property type="term" value="F:DNA-binding transcription factor activity"/>
    <property type="evidence" value="ECO:0007669"/>
    <property type="project" value="InterPro"/>
</dbReference>
<evidence type="ECO:0000259" key="5">
    <source>
        <dbReference type="PROSITE" id="PS50937"/>
    </source>
</evidence>
<keyword evidence="3" id="KW-0238">DNA-binding</keyword>
<gene>
    <name evidence="6" type="ORF">C1I98_37015</name>
</gene>
<name>A0A2W2EGH5_9ACTN</name>
<sequence length="147" mass="16628">MRIGELAERFGLAPHVLRHWEAMGLLAPAARVNGRRRYTADHLVRVLTIIRAKAAGMSLEQIREVLTVSGQAERHALLQRHHDELERRLAEITASKALIEHLMRCTADDFTQCPSYRRIAETAPGIQNLHELQSGDCVVSDVQCEMR</sequence>
<dbReference type="RefSeq" id="WP_111171934.1">
    <property type="nucleotide sequence ID" value="NZ_POUA01000570.1"/>
</dbReference>
<feature type="domain" description="HTH merR-type" evidence="5">
    <location>
        <begin position="1"/>
        <end position="68"/>
    </location>
</feature>
<accession>A0A2W2EGH5</accession>
<evidence type="ECO:0000313" key="6">
    <source>
        <dbReference type="EMBL" id="PZG21691.1"/>
    </source>
</evidence>
<dbReference type="SMART" id="SM00422">
    <property type="entry name" value="HTH_MERR"/>
    <property type="match status" value="1"/>
</dbReference>
<dbReference type="PROSITE" id="PS50937">
    <property type="entry name" value="HTH_MERR_2"/>
    <property type="match status" value="1"/>
</dbReference>
<keyword evidence="1" id="KW-0678">Repressor</keyword>
<dbReference type="SUPFAM" id="SSF46955">
    <property type="entry name" value="Putative DNA-binding domain"/>
    <property type="match status" value="1"/>
</dbReference>
<dbReference type="Gene3D" id="1.10.1660.10">
    <property type="match status" value="1"/>
</dbReference>
<dbReference type="PANTHER" id="PTHR30204">
    <property type="entry name" value="REDOX-CYCLING DRUG-SENSING TRANSCRIPTIONAL ACTIVATOR SOXR"/>
    <property type="match status" value="1"/>
</dbReference>
<dbReference type="AlphaFoldDB" id="A0A2W2EGH5"/>
<keyword evidence="7" id="KW-1185">Reference proteome</keyword>